<dbReference type="AlphaFoldDB" id="A0A7M1AYT0"/>
<accession>A0A7M1AYT0</accession>
<evidence type="ECO:0000313" key="2">
    <source>
        <dbReference type="Proteomes" id="UP000593910"/>
    </source>
</evidence>
<dbReference type="RefSeq" id="WP_193113037.1">
    <property type="nucleotide sequence ID" value="NZ_CP041165.1"/>
</dbReference>
<sequence>MVKKLSLFFGYFLVFVLALIAFTPKQSVYYFLEQELGAFDVVISGEKVQDKFFTLEIDNAHLFAQGIETAEIATTKITLLGVYNSIDVSGINLASIVENFAPKKVEKLSVNYSIINPLNVSISANGGFGELEGEFSILEQSLSLVLKPSKLMLSKYRTSLREFKKDQNGEYKYVKAL</sequence>
<reference evidence="1 2" key="1">
    <citation type="submission" date="2019-06" db="EMBL/GenBank/DDBJ databases">
        <title>Sulfurimonas gotlandica sp. nov., a chemoautotrophic and psychrotolerant epsilonproteobacterium isolated from a pelagic redoxcline, and an emended description of the genus Sulfurimonas.</title>
        <authorList>
            <person name="Wang S."/>
            <person name="Jiang L."/>
            <person name="Shao Z."/>
        </authorList>
    </citation>
    <scope>NUCLEOTIDE SEQUENCE [LARGE SCALE GENOMIC DNA]</scope>
    <source>
        <strain evidence="1 2">B2</strain>
    </source>
</reference>
<evidence type="ECO:0000313" key="1">
    <source>
        <dbReference type="EMBL" id="QOP41718.1"/>
    </source>
</evidence>
<gene>
    <name evidence="1" type="ORF">FJR03_08200</name>
</gene>
<dbReference type="EMBL" id="CP041165">
    <property type="protein sequence ID" value="QOP41718.1"/>
    <property type="molecule type" value="Genomic_DNA"/>
</dbReference>
<proteinExistence type="predicted"/>
<organism evidence="1 2">
    <name type="scientific">Sulfurimonas marina</name>
    <dbReference type="NCBI Taxonomy" id="2590551"/>
    <lineage>
        <taxon>Bacteria</taxon>
        <taxon>Pseudomonadati</taxon>
        <taxon>Campylobacterota</taxon>
        <taxon>Epsilonproteobacteria</taxon>
        <taxon>Campylobacterales</taxon>
        <taxon>Sulfurimonadaceae</taxon>
        <taxon>Sulfurimonas</taxon>
    </lineage>
</organism>
<dbReference type="Proteomes" id="UP000593910">
    <property type="component" value="Chromosome"/>
</dbReference>
<protein>
    <recommendedName>
        <fullName evidence="3">Type II secretion system protein GspN</fullName>
    </recommendedName>
</protein>
<name>A0A7M1AYT0_9BACT</name>
<evidence type="ECO:0008006" key="3">
    <source>
        <dbReference type="Google" id="ProtNLM"/>
    </source>
</evidence>
<dbReference type="KEGG" id="smax:FJR03_08200"/>
<keyword evidence="2" id="KW-1185">Reference proteome</keyword>